<dbReference type="PANTHER" id="PTHR16222:SF24">
    <property type="entry name" value="ADP-RIBOSYLHYDROLASE ARH3"/>
    <property type="match status" value="1"/>
</dbReference>
<name>A0A3A8IIC8_9BACT</name>
<protein>
    <submittedName>
        <fullName evidence="4">ADP-ribosylglycohydrolase family protein</fullName>
    </submittedName>
</protein>
<evidence type="ECO:0000256" key="3">
    <source>
        <dbReference type="PIRSR" id="PIRSR605502-1"/>
    </source>
</evidence>
<dbReference type="SUPFAM" id="SSF101478">
    <property type="entry name" value="ADP-ribosylglycohydrolase"/>
    <property type="match status" value="1"/>
</dbReference>
<dbReference type="InterPro" id="IPR050792">
    <property type="entry name" value="ADP-ribosylglycohydrolase"/>
</dbReference>
<comment type="cofactor">
    <cofactor evidence="3">
        <name>Mg(2+)</name>
        <dbReference type="ChEBI" id="CHEBI:18420"/>
    </cofactor>
    <text evidence="3">Binds 2 magnesium ions per subunit.</text>
</comment>
<keyword evidence="5" id="KW-1185">Reference proteome</keyword>
<dbReference type="Proteomes" id="UP000563426">
    <property type="component" value="Unassembled WGS sequence"/>
</dbReference>
<dbReference type="GO" id="GO:0046872">
    <property type="term" value="F:metal ion binding"/>
    <property type="evidence" value="ECO:0007669"/>
    <property type="project" value="UniProtKB-KW"/>
</dbReference>
<accession>A0A3A8IIC8</accession>
<proteinExistence type="inferred from homology"/>
<reference evidence="4 5" key="1">
    <citation type="submission" date="2020-05" db="EMBL/GenBank/DDBJ databases">
        <authorList>
            <person name="Whitworth D."/>
        </authorList>
    </citation>
    <scope>NUCLEOTIDE SEQUENCE [LARGE SCALE GENOMIC DNA]</scope>
    <source>
        <strain evidence="4 5">AB043B</strain>
    </source>
</reference>
<dbReference type="InterPro" id="IPR036705">
    <property type="entry name" value="Ribosyl_crysJ1_sf"/>
</dbReference>
<dbReference type="InterPro" id="IPR005502">
    <property type="entry name" value="Ribosyl_crysJ1"/>
</dbReference>
<evidence type="ECO:0000256" key="2">
    <source>
        <dbReference type="ARBA" id="ARBA00022801"/>
    </source>
</evidence>
<dbReference type="AlphaFoldDB" id="A0A3A8IIC8"/>
<feature type="binding site" evidence="3">
    <location>
        <position position="72"/>
    </location>
    <ligand>
        <name>Mg(2+)</name>
        <dbReference type="ChEBI" id="CHEBI:18420"/>
        <label>1</label>
    </ligand>
</feature>
<evidence type="ECO:0000256" key="1">
    <source>
        <dbReference type="ARBA" id="ARBA00010702"/>
    </source>
</evidence>
<dbReference type="GO" id="GO:0016787">
    <property type="term" value="F:hydrolase activity"/>
    <property type="evidence" value="ECO:0007669"/>
    <property type="project" value="UniProtKB-KW"/>
</dbReference>
<keyword evidence="3" id="KW-0479">Metal-binding</keyword>
<keyword evidence="3" id="KW-0460">Magnesium</keyword>
<evidence type="ECO:0000313" key="5">
    <source>
        <dbReference type="Proteomes" id="UP000563426"/>
    </source>
</evidence>
<dbReference type="Pfam" id="PF03747">
    <property type="entry name" value="ADP_ribosyl_GH"/>
    <property type="match status" value="1"/>
</dbReference>
<dbReference type="OrthoDB" id="9806482at2"/>
<sequence>MPPPPKRRATGPDPLPGQRARGALLGLAIGNALAVPTAGRPFYAPSFPQLAEGPYQGMHGGGQHDLRKGQVTEPTQLAVALALSLRDLKRYDAGDALKRYRAWQSHAISVSEPMRELFQECDASPTPQLKDAGKRVWQKNFRRLAPAGALPRVVPLGVHLAKDSFALAKAALEDTALTHFDPRSQLASAGLCAAIAKAVTGGPNLKAADLLPAAEVGISLAAAALGKQEKDYVQEVSQAAGLLREDLALAAKDDPQLYGPELHMHRPGNNAVRAAFRLAFWELLHVPTAEAALLDVIHRGGDTEVHASVTGALVGAFHGEGALPEEWRQKVLLALQPYNPLQKGTVLWEVYHPRHLLLLAPA</sequence>
<organism evidence="4 5">
    <name type="scientific">Corallococcus exercitus</name>
    <dbReference type="NCBI Taxonomy" id="2316736"/>
    <lineage>
        <taxon>Bacteria</taxon>
        <taxon>Pseudomonadati</taxon>
        <taxon>Myxococcota</taxon>
        <taxon>Myxococcia</taxon>
        <taxon>Myxococcales</taxon>
        <taxon>Cystobacterineae</taxon>
        <taxon>Myxococcaceae</taxon>
        <taxon>Corallococcus</taxon>
    </lineage>
</organism>
<dbReference type="PANTHER" id="PTHR16222">
    <property type="entry name" value="ADP-RIBOSYLGLYCOHYDROLASE"/>
    <property type="match status" value="1"/>
</dbReference>
<comment type="similarity">
    <text evidence="1">Belongs to the ADP-ribosylglycohydrolase family.</text>
</comment>
<dbReference type="EMBL" id="JABFJV010000048">
    <property type="protein sequence ID" value="NOK33815.1"/>
    <property type="molecule type" value="Genomic_DNA"/>
</dbReference>
<keyword evidence="2 4" id="KW-0378">Hydrolase</keyword>
<gene>
    <name evidence="4" type="ORF">HMI49_11455</name>
</gene>
<dbReference type="Gene3D" id="1.10.4080.10">
    <property type="entry name" value="ADP-ribosylation/Crystallin J1"/>
    <property type="match status" value="1"/>
</dbReference>
<comment type="caution">
    <text evidence="4">The sequence shown here is derived from an EMBL/GenBank/DDBJ whole genome shotgun (WGS) entry which is preliminary data.</text>
</comment>
<dbReference type="RefSeq" id="WP_120523460.1">
    <property type="nucleotide sequence ID" value="NZ_JABFJV010000048.1"/>
</dbReference>
<feature type="binding site" evidence="3">
    <location>
        <position position="302"/>
    </location>
    <ligand>
        <name>Mg(2+)</name>
        <dbReference type="ChEBI" id="CHEBI:18420"/>
        <label>2</label>
    </ligand>
</feature>
<evidence type="ECO:0000313" key="4">
    <source>
        <dbReference type="EMBL" id="NOK33815.1"/>
    </source>
</evidence>